<dbReference type="AlphaFoldDB" id="A0A6C0JAF5"/>
<keyword evidence="1" id="KW-0175">Coiled coil</keyword>
<dbReference type="Pfam" id="PF19064">
    <property type="entry name" value="DUF5760"/>
    <property type="match status" value="1"/>
</dbReference>
<dbReference type="InterPro" id="IPR043918">
    <property type="entry name" value="DUF5760"/>
</dbReference>
<sequence>MSAKEELKSAIKSYVGFDSEIKQLQTRIKQLKEQQKTASVALMSTMRENSIDCFDINNGSIMYKRNKVKKTIGKKFLMETLDKYFQGDREKVDTLNNFIHTNREEVIKESILLKQDK</sequence>
<proteinExistence type="predicted"/>
<reference evidence="2" key="1">
    <citation type="journal article" date="2020" name="Nature">
        <title>Giant virus diversity and host interactions through global metagenomics.</title>
        <authorList>
            <person name="Schulz F."/>
            <person name="Roux S."/>
            <person name="Paez-Espino D."/>
            <person name="Jungbluth S."/>
            <person name="Walsh D.A."/>
            <person name="Denef V.J."/>
            <person name="McMahon K.D."/>
            <person name="Konstantinidis K.T."/>
            <person name="Eloe-Fadrosh E.A."/>
            <person name="Kyrpides N.C."/>
            <person name="Woyke T."/>
        </authorList>
    </citation>
    <scope>NUCLEOTIDE SEQUENCE</scope>
    <source>
        <strain evidence="2">GVMAG-M-3300025880-76</strain>
    </source>
</reference>
<name>A0A6C0JAF5_9ZZZZ</name>
<evidence type="ECO:0000256" key="1">
    <source>
        <dbReference type="SAM" id="Coils"/>
    </source>
</evidence>
<feature type="coiled-coil region" evidence="1">
    <location>
        <begin position="14"/>
        <end position="41"/>
    </location>
</feature>
<dbReference type="EMBL" id="MN740361">
    <property type="protein sequence ID" value="QHU02632.1"/>
    <property type="molecule type" value="Genomic_DNA"/>
</dbReference>
<organism evidence="2">
    <name type="scientific">viral metagenome</name>
    <dbReference type="NCBI Taxonomy" id="1070528"/>
    <lineage>
        <taxon>unclassified sequences</taxon>
        <taxon>metagenomes</taxon>
        <taxon>organismal metagenomes</taxon>
    </lineage>
</organism>
<accession>A0A6C0JAF5</accession>
<protein>
    <submittedName>
        <fullName evidence="2">Uncharacterized protein</fullName>
    </submittedName>
</protein>
<evidence type="ECO:0000313" key="2">
    <source>
        <dbReference type="EMBL" id="QHU02632.1"/>
    </source>
</evidence>